<evidence type="ECO:0000313" key="1">
    <source>
        <dbReference type="EMBL" id="KAJ8009372.1"/>
    </source>
</evidence>
<gene>
    <name evidence="1" type="ORF">DPEC_G00088210</name>
</gene>
<protein>
    <submittedName>
        <fullName evidence="1">Uncharacterized protein</fullName>
    </submittedName>
</protein>
<dbReference type="EMBL" id="CM055734">
    <property type="protein sequence ID" value="KAJ8009372.1"/>
    <property type="molecule type" value="Genomic_DNA"/>
</dbReference>
<organism evidence="1 2">
    <name type="scientific">Dallia pectoralis</name>
    <name type="common">Alaska blackfish</name>
    <dbReference type="NCBI Taxonomy" id="75939"/>
    <lineage>
        <taxon>Eukaryota</taxon>
        <taxon>Metazoa</taxon>
        <taxon>Chordata</taxon>
        <taxon>Craniata</taxon>
        <taxon>Vertebrata</taxon>
        <taxon>Euteleostomi</taxon>
        <taxon>Actinopterygii</taxon>
        <taxon>Neopterygii</taxon>
        <taxon>Teleostei</taxon>
        <taxon>Protacanthopterygii</taxon>
        <taxon>Esociformes</taxon>
        <taxon>Umbridae</taxon>
        <taxon>Dallia</taxon>
    </lineage>
</organism>
<comment type="caution">
    <text evidence="1">The sequence shown here is derived from an EMBL/GenBank/DDBJ whole genome shotgun (WGS) entry which is preliminary data.</text>
</comment>
<evidence type="ECO:0000313" key="2">
    <source>
        <dbReference type="Proteomes" id="UP001157502"/>
    </source>
</evidence>
<keyword evidence="2" id="KW-1185">Reference proteome</keyword>
<reference evidence="1" key="1">
    <citation type="submission" date="2021-05" db="EMBL/GenBank/DDBJ databases">
        <authorList>
            <person name="Pan Q."/>
            <person name="Jouanno E."/>
            <person name="Zahm M."/>
            <person name="Klopp C."/>
            <person name="Cabau C."/>
            <person name="Louis A."/>
            <person name="Berthelot C."/>
            <person name="Parey E."/>
            <person name="Roest Crollius H."/>
            <person name="Montfort J."/>
            <person name="Robinson-Rechavi M."/>
            <person name="Bouchez O."/>
            <person name="Lampietro C."/>
            <person name="Lopez Roques C."/>
            <person name="Donnadieu C."/>
            <person name="Postlethwait J."/>
            <person name="Bobe J."/>
            <person name="Dillon D."/>
            <person name="Chandos A."/>
            <person name="von Hippel F."/>
            <person name="Guiguen Y."/>
        </authorList>
    </citation>
    <scope>NUCLEOTIDE SEQUENCE</scope>
    <source>
        <strain evidence="1">YG-Jan2019</strain>
    </source>
</reference>
<sequence>MGNATLIEYDFDYIEPCAMSIPLVERLLRLYIHTVICILGFVGNILVIITYAFYKKAKSMTDVYLLNMSIADLLFVVALPLIIYNEYNHWNMGNVACKILRGVYSINLYSGMLLLACISTDRYIAIVLARRSFRFRSRILLYGRIICTAVWVLALLLSVPTVIYSERYEPLNQQVFYFANFTDLDDAHKSWGSVPTVIYSEHNEPFNQQDDADSSWVCTLRFPDSDTARQMKILVPSTQMAIGFFLPLLVMSFCYSSVIITLLRANFQKHKAVRVVLAVVAVFIACHLPYNVALFYE</sequence>
<accession>A0ACC2H0V1</accession>
<name>A0ACC2H0V1_DALPE</name>
<proteinExistence type="predicted"/>
<feature type="non-terminal residue" evidence="1">
    <location>
        <position position="297"/>
    </location>
</feature>
<dbReference type="Proteomes" id="UP001157502">
    <property type="component" value="Chromosome 7"/>
</dbReference>